<sequence length="253" mass="27015">MSLVASGVTRHYLRHRKSHTALSGIDLDIAPGARMALVGESGSGKTTLLKTLLALDRPDSGTVTLDGTPVAPGSARSLRWFRRRVQYIPQDPATSLDPRKSVVDLVATPLRLLGSEGDHRALARNALAAVGLNERFLQRRPSELSGGQNQRVAIARAVACEPEYLLADEPVSGLDLDLREQVLDVLGELSTRTSTALLVVSHDLSVAARLCSDISVMCDGSIVESGSIAAVLTNPSHPHTRALLDAVPRLRSN</sequence>
<protein>
    <submittedName>
        <fullName evidence="6">ATP-binding cassette domain-containing protein</fullName>
    </submittedName>
</protein>
<dbReference type="Pfam" id="PF00005">
    <property type="entry name" value="ABC_tran"/>
    <property type="match status" value="1"/>
</dbReference>
<evidence type="ECO:0000256" key="2">
    <source>
        <dbReference type="ARBA" id="ARBA00022448"/>
    </source>
</evidence>
<evidence type="ECO:0000256" key="3">
    <source>
        <dbReference type="ARBA" id="ARBA00022741"/>
    </source>
</evidence>
<dbReference type="InterPro" id="IPR050319">
    <property type="entry name" value="ABC_transp_ATP-bind"/>
</dbReference>
<evidence type="ECO:0000313" key="6">
    <source>
        <dbReference type="EMBL" id="WXG68082.1"/>
    </source>
</evidence>
<feature type="domain" description="ABC transporter" evidence="5">
    <location>
        <begin position="3"/>
        <end position="244"/>
    </location>
</feature>
<dbReference type="InterPro" id="IPR003593">
    <property type="entry name" value="AAA+_ATPase"/>
</dbReference>
<dbReference type="SMART" id="SM00382">
    <property type="entry name" value="AAA"/>
    <property type="match status" value="1"/>
</dbReference>
<dbReference type="Proteomes" id="UP001432000">
    <property type="component" value="Chromosome"/>
</dbReference>
<dbReference type="InterPro" id="IPR003439">
    <property type="entry name" value="ABC_transporter-like_ATP-bd"/>
</dbReference>
<keyword evidence="3" id="KW-0547">Nucleotide-binding</keyword>
<proteinExistence type="inferred from homology"/>
<evidence type="ECO:0000313" key="7">
    <source>
        <dbReference type="Proteomes" id="UP001432000"/>
    </source>
</evidence>
<dbReference type="RefSeq" id="WP_338888060.1">
    <property type="nucleotide sequence ID" value="NZ_CP147846.1"/>
</dbReference>
<dbReference type="Gene3D" id="3.40.50.300">
    <property type="entry name" value="P-loop containing nucleotide triphosphate hydrolases"/>
    <property type="match status" value="1"/>
</dbReference>
<accession>A0ABZ2PGW0</accession>
<dbReference type="PROSITE" id="PS50893">
    <property type="entry name" value="ABC_TRANSPORTER_2"/>
    <property type="match status" value="1"/>
</dbReference>
<keyword evidence="4 6" id="KW-0067">ATP-binding</keyword>
<dbReference type="EMBL" id="CP147846">
    <property type="protein sequence ID" value="WXG68082.1"/>
    <property type="molecule type" value="Genomic_DNA"/>
</dbReference>
<comment type="similarity">
    <text evidence="1">Belongs to the ABC transporter superfamily.</text>
</comment>
<keyword evidence="7" id="KW-1185">Reference proteome</keyword>
<evidence type="ECO:0000256" key="4">
    <source>
        <dbReference type="ARBA" id="ARBA00022840"/>
    </source>
</evidence>
<dbReference type="PANTHER" id="PTHR43776">
    <property type="entry name" value="TRANSPORT ATP-BINDING PROTEIN"/>
    <property type="match status" value="1"/>
</dbReference>
<dbReference type="CDD" id="cd03257">
    <property type="entry name" value="ABC_NikE_OppD_transporters"/>
    <property type="match status" value="1"/>
</dbReference>
<dbReference type="PANTHER" id="PTHR43776:SF7">
    <property type="entry name" value="D,D-DIPEPTIDE TRANSPORT ATP-BINDING PROTEIN DDPF-RELATED"/>
    <property type="match status" value="1"/>
</dbReference>
<name>A0ABZ2PGW0_9NOCA</name>
<evidence type="ECO:0000259" key="5">
    <source>
        <dbReference type="PROSITE" id="PS50893"/>
    </source>
</evidence>
<evidence type="ECO:0000256" key="1">
    <source>
        <dbReference type="ARBA" id="ARBA00005417"/>
    </source>
</evidence>
<dbReference type="GO" id="GO:0005524">
    <property type="term" value="F:ATP binding"/>
    <property type="evidence" value="ECO:0007669"/>
    <property type="project" value="UniProtKB-KW"/>
</dbReference>
<dbReference type="SUPFAM" id="SSF52540">
    <property type="entry name" value="P-loop containing nucleoside triphosphate hydrolases"/>
    <property type="match status" value="1"/>
</dbReference>
<organism evidence="6 7">
    <name type="scientific">Rhodococcus sovatensis</name>
    <dbReference type="NCBI Taxonomy" id="1805840"/>
    <lineage>
        <taxon>Bacteria</taxon>
        <taxon>Bacillati</taxon>
        <taxon>Actinomycetota</taxon>
        <taxon>Actinomycetes</taxon>
        <taxon>Mycobacteriales</taxon>
        <taxon>Nocardiaceae</taxon>
        <taxon>Rhodococcus</taxon>
    </lineage>
</organism>
<dbReference type="InterPro" id="IPR027417">
    <property type="entry name" value="P-loop_NTPase"/>
</dbReference>
<keyword evidence="2" id="KW-0813">Transport</keyword>
<reference evidence="6 7" key="1">
    <citation type="submission" date="2024-03" db="EMBL/GenBank/DDBJ databases">
        <title>Natural products discovery in diverse microorganisms through a two-stage MS feature dereplication strategy.</title>
        <authorList>
            <person name="Zhang R."/>
        </authorList>
    </citation>
    <scope>NUCLEOTIDE SEQUENCE [LARGE SCALE GENOMIC DNA]</scope>
    <source>
        <strain evidence="6 7">18930</strain>
    </source>
</reference>
<gene>
    <name evidence="6" type="ORF">WDS16_23170</name>
</gene>